<proteinExistence type="inferred from homology"/>
<comment type="caution">
    <text evidence="3">The sequence shown here is derived from an EMBL/GenBank/DDBJ whole genome shotgun (WGS) entry which is preliminary data.</text>
</comment>
<evidence type="ECO:0000313" key="3">
    <source>
        <dbReference type="EMBL" id="MBB4103935.1"/>
    </source>
</evidence>
<evidence type="ECO:0000313" key="4">
    <source>
        <dbReference type="Proteomes" id="UP000584824"/>
    </source>
</evidence>
<dbReference type="EMBL" id="JACIDU010000009">
    <property type="protein sequence ID" value="MBB4103935.1"/>
    <property type="molecule type" value="Genomic_DNA"/>
</dbReference>
<dbReference type="NCBIfam" id="NF002348">
    <property type="entry name" value="PRK01310.1"/>
    <property type="match status" value="1"/>
</dbReference>
<reference evidence="3 4" key="1">
    <citation type="submission" date="2020-08" db="EMBL/GenBank/DDBJ databases">
        <title>Genomic Encyclopedia of Type Strains, Phase IV (KMG-IV): sequencing the most valuable type-strain genomes for metagenomic binning, comparative biology and taxonomic classification.</title>
        <authorList>
            <person name="Goeker M."/>
        </authorList>
    </citation>
    <scope>NUCLEOTIDE SEQUENCE [LARGE SCALE GENOMIC DNA]</scope>
    <source>
        <strain evidence="3 4">DSM 26385</strain>
    </source>
</reference>
<name>A0A7W6K2C4_9HYPH</name>
<protein>
    <recommendedName>
        <fullName evidence="2">UPF0235 protein GGQ66_002503</fullName>
    </recommendedName>
</protein>
<dbReference type="PANTHER" id="PTHR13420:SF7">
    <property type="entry name" value="UPF0235 PROTEIN C15ORF40"/>
    <property type="match status" value="1"/>
</dbReference>
<dbReference type="GO" id="GO:0005737">
    <property type="term" value="C:cytoplasm"/>
    <property type="evidence" value="ECO:0007669"/>
    <property type="project" value="TreeGrafter"/>
</dbReference>
<dbReference type="InterPro" id="IPR003746">
    <property type="entry name" value="DUF167"/>
</dbReference>
<dbReference type="Proteomes" id="UP000584824">
    <property type="component" value="Unassembled WGS sequence"/>
</dbReference>
<dbReference type="InterPro" id="IPR036591">
    <property type="entry name" value="YggU-like_sf"/>
</dbReference>
<evidence type="ECO:0000256" key="1">
    <source>
        <dbReference type="ARBA" id="ARBA00010364"/>
    </source>
</evidence>
<dbReference type="Gene3D" id="3.30.1200.10">
    <property type="entry name" value="YggU-like"/>
    <property type="match status" value="1"/>
</dbReference>
<evidence type="ECO:0000256" key="2">
    <source>
        <dbReference type="HAMAP-Rule" id="MF_00634"/>
    </source>
</evidence>
<gene>
    <name evidence="3" type="ORF">GGQ66_002503</name>
</gene>
<dbReference type="HAMAP" id="MF_00634">
    <property type="entry name" value="UPF0235"/>
    <property type="match status" value="1"/>
</dbReference>
<organism evidence="3 4">
    <name type="scientific">Allorhizobium borbori</name>
    <dbReference type="NCBI Taxonomy" id="485907"/>
    <lineage>
        <taxon>Bacteria</taxon>
        <taxon>Pseudomonadati</taxon>
        <taxon>Pseudomonadota</taxon>
        <taxon>Alphaproteobacteria</taxon>
        <taxon>Hyphomicrobiales</taxon>
        <taxon>Rhizobiaceae</taxon>
        <taxon>Rhizobium/Agrobacterium group</taxon>
        <taxon>Allorhizobium</taxon>
    </lineage>
</organism>
<dbReference type="RefSeq" id="WP_237358895.1">
    <property type="nucleotide sequence ID" value="NZ_JACIDU010000009.1"/>
</dbReference>
<comment type="similarity">
    <text evidence="1 2">Belongs to the UPF0235 family.</text>
</comment>
<dbReference type="Pfam" id="PF02594">
    <property type="entry name" value="DUF167"/>
    <property type="match status" value="1"/>
</dbReference>
<keyword evidence="4" id="KW-1185">Reference proteome</keyword>
<dbReference type="PANTHER" id="PTHR13420">
    <property type="entry name" value="UPF0235 PROTEIN C15ORF40"/>
    <property type="match status" value="1"/>
</dbReference>
<sequence length="113" mass="12031">MADAAVSGLPWQKTDDHIRLAVRLTPSGGRDAVDGIEADANGDTRLKMRVSAVPEKGKANKAMIAALAKMLGVSKSSVELLSGDTARQKILRIDGDPEDIVQRLEALVQDRPA</sequence>
<dbReference type="NCBIfam" id="TIGR00251">
    <property type="entry name" value="DUF167 family protein"/>
    <property type="match status" value="1"/>
</dbReference>
<dbReference type="SMART" id="SM01152">
    <property type="entry name" value="DUF167"/>
    <property type="match status" value="1"/>
</dbReference>
<dbReference type="AlphaFoldDB" id="A0A7W6K2C4"/>
<dbReference type="SUPFAM" id="SSF69786">
    <property type="entry name" value="YggU-like"/>
    <property type="match status" value="1"/>
</dbReference>
<accession>A0A7W6K2C4</accession>